<reference evidence="1" key="1">
    <citation type="submission" date="2021-01" db="EMBL/GenBank/DDBJ databases">
        <authorList>
            <person name="Corre E."/>
            <person name="Pelletier E."/>
            <person name="Niang G."/>
            <person name="Scheremetjew M."/>
            <person name="Finn R."/>
            <person name="Kale V."/>
            <person name="Holt S."/>
            <person name="Cochrane G."/>
            <person name="Meng A."/>
            <person name="Brown T."/>
            <person name="Cohen L."/>
        </authorList>
    </citation>
    <scope>NUCLEOTIDE SEQUENCE</scope>
    <source>
        <strain evidence="1">CCMP1594</strain>
    </source>
</reference>
<name>A0A7S4D3E2_9EUGL</name>
<sequence>MESIGFWVFQRQVRSSGWHTQMGSALTQLPKTPNKVGQTQNVGSEAVLNMHRSWLQAMMPESSESVGGPSIDGNNNLLGSAIIWVVSGCVAGIGCTTEAAR</sequence>
<organism evidence="1">
    <name type="scientific">Eutreptiella gymnastica</name>
    <dbReference type="NCBI Taxonomy" id="73025"/>
    <lineage>
        <taxon>Eukaryota</taxon>
        <taxon>Discoba</taxon>
        <taxon>Euglenozoa</taxon>
        <taxon>Euglenida</taxon>
        <taxon>Spirocuta</taxon>
        <taxon>Euglenophyceae</taxon>
        <taxon>Eutreptiales</taxon>
        <taxon>Eutreptiaceae</taxon>
        <taxon>Eutreptiella</taxon>
    </lineage>
</organism>
<gene>
    <name evidence="1" type="ORF">EGYM00163_LOCUS26173</name>
</gene>
<dbReference type="EMBL" id="HBJA01074601">
    <property type="protein sequence ID" value="CAE0815017.1"/>
    <property type="molecule type" value="Transcribed_RNA"/>
</dbReference>
<evidence type="ECO:0000313" key="1">
    <source>
        <dbReference type="EMBL" id="CAE0815017.1"/>
    </source>
</evidence>
<accession>A0A7S4D3E2</accession>
<protein>
    <submittedName>
        <fullName evidence="1">Uncharacterized protein</fullName>
    </submittedName>
</protein>
<dbReference type="AlphaFoldDB" id="A0A7S4D3E2"/>
<proteinExistence type="predicted"/>